<accession>A0AAE3KQS8</accession>
<sequence>MEINKSEQYVVFKPLGASFDDTVAAAVEKNIAVMYSSEGKINFILNLLKVDSISPGAITLLNKVQRICKNESGLLVLISTNNDVIDFISGATEDFLLILPSEEEAIDAVYMNELENDFKDEQDEEFGSEESDY</sequence>
<dbReference type="AlphaFoldDB" id="A0AAE3KQS8"/>
<dbReference type="Proteomes" id="UP001204144">
    <property type="component" value="Unassembled WGS sequence"/>
</dbReference>
<name>A0AAE3KQS8_9BACT</name>
<dbReference type="RefSeq" id="WP_255035173.1">
    <property type="nucleotide sequence ID" value="NZ_RJUF01000001.1"/>
</dbReference>
<dbReference type="Gene3D" id="3.30.750.24">
    <property type="entry name" value="STAS domain"/>
    <property type="match status" value="1"/>
</dbReference>
<dbReference type="SUPFAM" id="SSF52091">
    <property type="entry name" value="SpoIIaa-like"/>
    <property type="match status" value="1"/>
</dbReference>
<reference evidence="1 2" key="1">
    <citation type="submission" date="2018-11" db="EMBL/GenBank/DDBJ databases">
        <title>Novel bacteria species description.</title>
        <authorList>
            <person name="Han J.-H."/>
        </authorList>
    </citation>
    <scope>NUCLEOTIDE SEQUENCE [LARGE SCALE GENOMIC DNA]</scope>
    <source>
        <strain evidence="1 2">KCTC23259</strain>
    </source>
</reference>
<comment type="caution">
    <text evidence="1">The sequence shown here is derived from an EMBL/GenBank/DDBJ whole genome shotgun (WGS) entry which is preliminary data.</text>
</comment>
<keyword evidence="2" id="KW-1185">Reference proteome</keyword>
<gene>
    <name evidence="1" type="ORF">EGI31_00610</name>
</gene>
<protein>
    <submittedName>
        <fullName evidence="1">Anti-anti-sigma factor</fullName>
    </submittedName>
</protein>
<proteinExistence type="predicted"/>
<dbReference type="InterPro" id="IPR036513">
    <property type="entry name" value="STAS_dom_sf"/>
</dbReference>
<evidence type="ECO:0000313" key="1">
    <source>
        <dbReference type="EMBL" id="MCP9761437.1"/>
    </source>
</evidence>
<evidence type="ECO:0000313" key="2">
    <source>
        <dbReference type="Proteomes" id="UP001204144"/>
    </source>
</evidence>
<dbReference type="EMBL" id="RJUF01000001">
    <property type="protein sequence ID" value="MCP9761437.1"/>
    <property type="molecule type" value="Genomic_DNA"/>
</dbReference>
<organism evidence="1 2">
    <name type="scientific">Lacihabitans soyangensis</name>
    <dbReference type="NCBI Taxonomy" id="869394"/>
    <lineage>
        <taxon>Bacteria</taxon>
        <taxon>Pseudomonadati</taxon>
        <taxon>Bacteroidota</taxon>
        <taxon>Cytophagia</taxon>
        <taxon>Cytophagales</taxon>
        <taxon>Leadbetterellaceae</taxon>
        <taxon>Lacihabitans</taxon>
    </lineage>
</organism>